<dbReference type="PANTHER" id="PTHR10031:SF0">
    <property type="entry name" value="ATPASE PROTEIN 9"/>
    <property type="match status" value="1"/>
</dbReference>
<dbReference type="GO" id="GO:0015078">
    <property type="term" value="F:proton transmembrane transporter activity"/>
    <property type="evidence" value="ECO:0007669"/>
    <property type="project" value="InterPro"/>
</dbReference>
<dbReference type="InterPro" id="IPR000454">
    <property type="entry name" value="ATP_synth_F0_csu"/>
</dbReference>
<dbReference type="Gene3D" id="1.20.20.10">
    <property type="entry name" value="F1F0 ATP synthase subunit C"/>
    <property type="match status" value="1"/>
</dbReference>
<dbReference type="SUPFAM" id="SSF81333">
    <property type="entry name" value="F1F0 ATP synthase subunit C"/>
    <property type="match status" value="1"/>
</dbReference>
<dbReference type="AlphaFoldDB" id="A0AAW2H604"/>
<evidence type="ECO:0000256" key="13">
    <source>
        <dbReference type="ARBA" id="ARBA00033111"/>
    </source>
</evidence>
<protein>
    <recommendedName>
        <fullName evidence="13">ATPase protein 9</fullName>
    </recommendedName>
    <alternativeName>
        <fullName evidence="12">ATPase subunit c</fullName>
    </alternativeName>
</protein>
<comment type="subcellular location">
    <subcellularLocation>
        <location evidence="1">Membrane</location>
        <topology evidence="1">Multi-pass membrane protein</topology>
    </subcellularLocation>
    <subcellularLocation>
        <location evidence="2">Mitochondrion</location>
    </subcellularLocation>
</comment>
<dbReference type="EMBL" id="JARGDH010000093">
    <property type="protein sequence ID" value="KAL0263819.1"/>
    <property type="molecule type" value="Genomic_DNA"/>
</dbReference>
<feature type="domain" description="V-ATPase proteolipid subunit C-like" evidence="15">
    <location>
        <begin position="16"/>
        <end position="78"/>
    </location>
</feature>
<keyword evidence="9 14" id="KW-0406">Ion transport</keyword>
<evidence type="ECO:0000256" key="7">
    <source>
        <dbReference type="ARBA" id="ARBA00022781"/>
    </source>
</evidence>
<evidence type="ECO:0000259" key="15">
    <source>
        <dbReference type="Pfam" id="PF00137"/>
    </source>
</evidence>
<dbReference type="InterPro" id="IPR038662">
    <property type="entry name" value="ATP_synth_F0_csu_sf"/>
</dbReference>
<dbReference type="GO" id="GO:0005739">
    <property type="term" value="C:mitochondrion"/>
    <property type="evidence" value="ECO:0007669"/>
    <property type="project" value="UniProtKB-SubCell"/>
</dbReference>
<evidence type="ECO:0000256" key="10">
    <source>
        <dbReference type="ARBA" id="ARBA00023121"/>
    </source>
</evidence>
<comment type="similarity">
    <text evidence="3 14">Belongs to the ATPase C chain family.</text>
</comment>
<evidence type="ECO:0000256" key="2">
    <source>
        <dbReference type="ARBA" id="ARBA00004173"/>
    </source>
</evidence>
<evidence type="ECO:0000256" key="3">
    <source>
        <dbReference type="ARBA" id="ARBA00006704"/>
    </source>
</evidence>
<dbReference type="PROSITE" id="PS00605">
    <property type="entry name" value="ATPASE_C"/>
    <property type="match status" value="1"/>
</dbReference>
<dbReference type="InterPro" id="IPR020537">
    <property type="entry name" value="ATP_synth_F0_csu_DDCD_BS"/>
</dbReference>
<gene>
    <name evidence="16" type="ORF">PYX00_011118</name>
</gene>
<dbReference type="HAMAP" id="MF_01396">
    <property type="entry name" value="ATP_synth_c_bact"/>
    <property type="match status" value="1"/>
</dbReference>
<organism evidence="16">
    <name type="scientific">Menopon gallinae</name>
    <name type="common">poultry shaft louse</name>
    <dbReference type="NCBI Taxonomy" id="328185"/>
    <lineage>
        <taxon>Eukaryota</taxon>
        <taxon>Metazoa</taxon>
        <taxon>Ecdysozoa</taxon>
        <taxon>Arthropoda</taxon>
        <taxon>Hexapoda</taxon>
        <taxon>Insecta</taxon>
        <taxon>Pterygota</taxon>
        <taxon>Neoptera</taxon>
        <taxon>Paraneoptera</taxon>
        <taxon>Psocodea</taxon>
        <taxon>Troctomorpha</taxon>
        <taxon>Phthiraptera</taxon>
        <taxon>Amblycera</taxon>
        <taxon>Menoponidae</taxon>
        <taxon>Menopon</taxon>
    </lineage>
</organism>
<dbReference type="CDD" id="cd18182">
    <property type="entry name" value="ATP-synt_Fo_c_ATP5G3"/>
    <property type="match status" value="1"/>
</dbReference>
<evidence type="ECO:0000256" key="5">
    <source>
        <dbReference type="ARBA" id="ARBA00022547"/>
    </source>
</evidence>
<evidence type="ECO:0000256" key="14">
    <source>
        <dbReference type="RuleBase" id="RU004221"/>
    </source>
</evidence>
<evidence type="ECO:0000256" key="4">
    <source>
        <dbReference type="ARBA" id="ARBA00022448"/>
    </source>
</evidence>
<evidence type="ECO:0000256" key="8">
    <source>
        <dbReference type="ARBA" id="ARBA00022989"/>
    </source>
</evidence>
<keyword evidence="6 14" id="KW-0812">Transmembrane</keyword>
<dbReference type="GO" id="GO:0045259">
    <property type="term" value="C:proton-transporting ATP synthase complex"/>
    <property type="evidence" value="ECO:0007669"/>
    <property type="project" value="UniProtKB-KW"/>
</dbReference>
<evidence type="ECO:0000256" key="1">
    <source>
        <dbReference type="ARBA" id="ARBA00004141"/>
    </source>
</evidence>
<dbReference type="GO" id="GO:0015986">
    <property type="term" value="P:proton motive force-driven ATP synthesis"/>
    <property type="evidence" value="ECO:0007669"/>
    <property type="project" value="InterPro"/>
</dbReference>
<keyword evidence="7 14" id="KW-0375">Hydrogen ion transport</keyword>
<keyword evidence="8 14" id="KW-1133">Transmembrane helix</keyword>
<keyword evidence="5" id="KW-0138">CF(0)</keyword>
<feature type="transmembrane region" description="Helical" evidence="14">
    <location>
        <begin position="15"/>
        <end position="41"/>
    </location>
</feature>
<keyword evidence="4 14" id="KW-0813">Transport</keyword>
<keyword evidence="11 14" id="KW-0472">Membrane</keyword>
<dbReference type="GO" id="GO:0033177">
    <property type="term" value="C:proton-transporting two-sector ATPase complex, proton-transporting domain"/>
    <property type="evidence" value="ECO:0007669"/>
    <property type="project" value="InterPro"/>
</dbReference>
<accession>A0AAW2H604</accession>
<reference evidence="16" key="1">
    <citation type="journal article" date="2024" name="Gigascience">
        <title>Chromosome-level genome of the poultry shaft louse Menopon gallinae provides insight into the host-switching and adaptive evolution of parasitic lice.</title>
        <authorList>
            <person name="Xu Y."/>
            <person name="Ma L."/>
            <person name="Liu S."/>
            <person name="Liang Y."/>
            <person name="Liu Q."/>
            <person name="He Z."/>
            <person name="Tian L."/>
            <person name="Duan Y."/>
            <person name="Cai W."/>
            <person name="Li H."/>
            <person name="Song F."/>
        </authorList>
    </citation>
    <scope>NUCLEOTIDE SEQUENCE</scope>
    <source>
        <strain evidence="16">Cailab_2023a</strain>
    </source>
</reference>
<sequence>MDLETAKIIAGALKYIAAGLGVIALGGVGSGVGSIFASFINEVSRNPGAKKQLFTYALIGLALTEAIGLYALVIVFIILFA</sequence>
<keyword evidence="10 14" id="KW-0446">Lipid-binding</keyword>
<dbReference type="PRINTS" id="PR00124">
    <property type="entry name" value="ATPASEC"/>
</dbReference>
<dbReference type="InterPro" id="IPR035921">
    <property type="entry name" value="F/V-ATP_Csub_sf"/>
</dbReference>
<comment type="caution">
    <text evidence="16">The sequence shown here is derived from an EMBL/GenBank/DDBJ whole genome shotgun (WGS) entry which is preliminary data.</text>
</comment>
<evidence type="ECO:0000313" key="16">
    <source>
        <dbReference type="EMBL" id="KAL0263819.1"/>
    </source>
</evidence>
<evidence type="ECO:0000256" key="9">
    <source>
        <dbReference type="ARBA" id="ARBA00023065"/>
    </source>
</evidence>
<evidence type="ECO:0000256" key="11">
    <source>
        <dbReference type="ARBA" id="ARBA00023136"/>
    </source>
</evidence>
<evidence type="ECO:0000256" key="6">
    <source>
        <dbReference type="ARBA" id="ARBA00022692"/>
    </source>
</evidence>
<dbReference type="InterPro" id="IPR002379">
    <property type="entry name" value="ATPase_proteolipid_c-like_dom"/>
</dbReference>
<dbReference type="GO" id="GO:0008289">
    <property type="term" value="F:lipid binding"/>
    <property type="evidence" value="ECO:0007669"/>
    <property type="project" value="UniProtKB-KW"/>
</dbReference>
<evidence type="ECO:0000256" key="12">
    <source>
        <dbReference type="ARBA" id="ARBA00029852"/>
    </source>
</evidence>
<name>A0AAW2H604_9NEOP</name>
<dbReference type="Pfam" id="PF00137">
    <property type="entry name" value="ATP-synt_C"/>
    <property type="match status" value="1"/>
</dbReference>
<feature type="transmembrane region" description="Helical" evidence="14">
    <location>
        <begin position="53"/>
        <end position="80"/>
    </location>
</feature>
<dbReference type="PANTHER" id="PTHR10031">
    <property type="entry name" value="ATP SYNTHASE LIPID-BINDING PROTEIN, MITOCHONDRIAL"/>
    <property type="match status" value="1"/>
</dbReference>
<dbReference type="FunFam" id="1.20.20.10:FF:000008">
    <property type="entry name" value="ATPase subunit 9 homolog"/>
    <property type="match status" value="1"/>
</dbReference>
<proteinExistence type="inferred from homology"/>